<dbReference type="CDD" id="cd00060">
    <property type="entry name" value="FHA"/>
    <property type="match status" value="1"/>
</dbReference>
<protein>
    <submittedName>
        <fullName evidence="2">CHAT domain-containing protein</fullName>
    </submittedName>
</protein>
<dbReference type="InterPro" id="IPR000253">
    <property type="entry name" value="FHA_dom"/>
</dbReference>
<dbReference type="Gene3D" id="2.60.200.20">
    <property type="match status" value="1"/>
</dbReference>
<evidence type="ECO:0000313" key="2">
    <source>
        <dbReference type="EMBL" id="MBW4464589.1"/>
    </source>
</evidence>
<dbReference type="SUPFAM" id="SSF49879">
    <property type="entry name" value="SMAD/FHA domain"/>
    <property type="match status" value="1"/>
</dbReference>
<dbReference type="InterPro" id="IPR024983">
    <property type="entry name" value="CHAT_dom"/>
</dbReference>
<dbReference type="Pfam" id="PF00498">
    <property type="entry name" value="FHA"/>
    <property type="match status" value="1"/>
</dbReference>
<reference evidence="2" key="1">
    <citation type="submission" date="2021-05" db="EMBL/GenBank/DDBJ databases">
        <authorList>
            <person name="Pietrasiak N."/>
            <person name="Ward R."/>
            <person name="Stajich J.E."/>
            <person name="Kurbessoian T."/>
        </authorList>
    </citation>
    <scope>NUCLEOTIDE SEQUENCE</scope>
    <source>
        <strain evidence="2">GSE-TBD4-15B</strain>
    </source>
</reference>
<organism evidence="2 3">
    <name type="scientific">Pegethrix bostrychoides GSE-TBD4-15B</name>
    <dbReference type="NCBI Taxonomy" id="2839662"/>
    <lineage>
        <taxon>Bacteria</taxon>
        <taxon>Bacillati</taxon>
        <taxon>Cyanobacteriota</taxon>
        <taxon>Cyanophyceae</taxon>
        <taxon>Oculatellales</taxon>
        <taxon>Oculatellaceae</taxon>
        <taxon>Pegethrix</taxon>
    </lineage>
</organism>
<proteinExistence type="predicted"/>
<evidence type="ECO:0000259" key="1">
    <source>
        <dbReference type="PROSITE" id="PS50006"/>
    </source>
</evidence>
<reference evidence="2" key="2">
    <citation type="journal article" date="2022" name="Microbiol. Resour. Announc.">
        <title>Metagenome Sequencing to Explore Phylogenomics of Terrestrial Cyanobacteria.</title>
        <authorList>
            <person name="Ward R.D."/>
            <person name="Stajich J.E."/>
            <person name="Johansen J.R."/>
            <person name="Huntemann M."/>
            <person name="Clum A."/>
            <person name="Foster B."/>
            <person name="Foster B."/>
            <person name="Roux S."/>
            <person name="Palaniappan K."/>
            <person name="Varghese N."/>
            <person name="Mukherjee S."/>
            <person name="Reddy T.B.K."/>
            <person name="Daum C."/>
            <person name="Copeland A."/>
            <person name="Chen I.A."/>
            <person name="Ivanova N.N."/>
            <person name="Kyrpides N.C."/>
            <person name="Shapiro N."/>
            <person name="Eloe-Fadrosh E.A."/>
            <person name="Pietrasiak N."/>
        </authorList>
    </citation>
    <scope>NUCLEOTIDE SEQUENCE</scope>
    <source>
        <strain evidence="2">GSE-TBD4-15B</strain>
    </source>
</reference>
<dbReference type="EMBL" id="JAHHHV010000016">
    <property type="protein sequence ID" value="MBW4464589.1"/>
    <property type="molecule type" value="Genomic_DNA"/>
</dbReference>
<sequence>MSDLACLSLAIARVANSESHYALLAVEAPYPSGHVLHHRDWTELLTRNWQAWQEFFPLRGVPSVPMISSAYSPPPLAVSLDTSAPPAGQPTSYTTRLMQELGVSLFQWLFEGPIQTCFSQSRGIAMGQRRPLRLRLEIRDPDLIALPWEIMQAQPGEQAISLNNQQILFSRTTIEVDPLQPQRPEQSLRILLVLGHDREANPNQTGRSAASLTLEQEAESLVRLLGSAEEAAPYGNYVTPVACQVTTLIEPTPAELIEQLETGDHNVLFYAGHGAPAPDGGLLYLTSTDRMNGTELAQALVRHRVKLAVFNACWGAQPQQRDGRSVPRSSLAEVLIHHGVPAVLAMRDSITDQEAISFIQVFAQQLARRSPIDEAVTIARQNLLILYRFNKPAWTLPVLYMHPEFNGELIKPYTEGVTEIPDQSMSWYNRRTTQAYLHSLAPSPQSWTLRGGVMRVGRGESNDVVLQQPYVSREHAEIVYRDRESSAIDAAEPIYLLRDKSRCGTWMAKPGSPPQWTRVHHREVPLSSKTQLKFGDPTSETLEFVIDTVPV</sequence>
<dbReference type="PROSITE" id="PS50006">
    <property type="entry name" value="FHA_DOMAIN"/>
    <property type="match status" value="1"/>
</dbReference>
<gene>
    <name evidence="2" type="ORF">KME07_03990</name>
</gene>
<dbReference type="Proteomes" id="UP000707356">
    <property type="component" value="Unassembled WGS sequence"/>
</dbReference>
<dbReference type="SMART" id="SM00240">
    <property type="entry name" value="FHA"/>
    <property type="match status" value="1"/>
</dbReference>
<feature type="domain" description="FHA" evidence="1">
    <location>
        <begin position="454"/>
        <end position="507"/>
    </location>
</feature>
<dbReference type="Pfam" id="PF12770">
    <property type="entry name" value="CHAT"/>
    <property type="match status" value="1"/>
</dbReference>
<dbReference type="AlphaFoldDB" id="A0A951P9K6"/>
<evidence type="ECO:0000313" key="3">
    <source>
        <dbReference type="Proteomes" id="UP000707356"/>
    </source>
</evidence>
<accession>A0A951P9K6</accession>
<name>A0A951P9K6_9CYAN</name>
<dbReference type="InterPro" id="IPR008984">
    <property type="entry name" value="SMAD_FHA_dom_sf"/>
</dbReference>
<comment type="caution">
    <text evidence="2">The sequence shown here is derived from an EMBL/GenBank/DDBJ whole genome shotgun (WGS) entry which is preliminary data.</text>
</comment>